<dbReference type="Gene3D" id="3.40.50.300">
    <property type="entry name" value="P-loop containing nucleotide triphosphate hydrolases"/>
    <property type="match status" value="1"/>
</dbReference>
<dbReference type="Proteomes" id="UP000465062">
    <property type="component" value="Chromosome"/>
</dbReference>
<proteinExistence type="predicted"/>
<reference evidence="1 2" key="1">
    <citation type="submission" date="2019-06" db="EMBL/GenBank/DDBJ databases">
        <title>An operon consisting of a P-type ATPase gene and a transcriptional regular gene given the different cadmium resistance in Bacillus vietamensis 151-6 and Bacillus marisflavi 151-25.</title>
        <authorList>
            <person name="Yu X."/>
        </authorList>
    </citation>
    <scope>NUCLEOTIDE SEQUENCE [LARGE SCALE GENOMIC DNA]</scope>
    <source>
        <strain evidence="1 2">151-6</strain>
    </source>
</reference>
<gene>
    <name evidence="1" type="ORF">FHE72_01425</name>
</gene>
<accession>A0A6I6UMK4</accession>
<dbReference type="KEGG" id="bvq:FHE72_01425"/>
<organism evidence="1 2">
    <name type="scientific">Rossellomorea vietnamensis</name>
    <dbReference type="NCBI Taxonomy" id="218284"/>
    <lineage>
        <taxon>Bacteria</taxon>
        <taxon>Bacillati</taxon>
        <taxon>Bacillota</taxon>
        <taxon>Bacilli</taxon>
        <taxon>Bacillales</taxon>
        <taxon>Bacillaceae</taxon>
        <taxon>Rossellomorea</taxon>
    </lineage>
</organism>
<name>A0A6I6UMK4_9BACI</name>
<dbReference type="RefSeq" id="WP_159361011.1">
    <property type="nucleotide sequence ID" value="NZ_CP047394.1"/>
</dbReference>
<evidence type="ECO:0000313" key="2">
    <source>
        <dbReference type="Proteomes" id="UP000465062"/>
    </source>
</evidence>
<dbReference type="InterPro" id="IPR027417">
    <property type="entry name" value="P-loop_NTPase"/>
</dbReference>
<evidence type="ECO:0000313" key="1">
    <source>
        <dbReference type="EMBL" id="QHE59852.1"/>
    </source>
</evidence>
<dbReference type="AlphaFoldDB" id="A0A6I6UMK4"/>
<dbReference type="EMBL" id="CP047394">
    <property type="protein sequence ID" value="QHE59852.1"/>
    <property type="molecule type" value="Genomic_DNA"/>
</dbReference>
<protein>
    <submittedName>
        <fullName evidence="1">Uncharacterized protein</fullName>
    </submittedName>
</protein>
<dbReference type="SUPFAM" id="SSF53795">
    <property type="entry name" value="PEP carboxykinase-like"/>
    <property type="match status" value="1"/>
</dbReference>
<sequence>MSSLYIKIADHNCKIIQVSNEFLPLLLERFPLPDGQVDGHDLNLRINHGYGTPFEDYEVKIIKKEEHVVYLRKDYFIEVDSCFRNATISAYDELALKHALMNLYSSFILHHNWGLLLHSSCVMDGDQAHIFAGHSGAGKSTAARLSAPRELLSDEATLIKVTDHSIRIYDSPFRSELETAGYRGMRL</sequence>